<keyword evidence="3 12" id="KW-1134">Transmembrane beta strand</keyword>
<keyword evidence="5 12" id="KW-0812">Transmembrane</keyword>
<evidence type="ECO:0000256" key="7">
    <source>
        <dbReference type="ARBA" id="ARBA00023004"/>
    </source>
</evidence>
<dbReference type="PANTHER" id="PTHR32552:SF68">
    <property type="entry name" value="FERRICHROME OUTER MEMBRANE TRANSPORTER_PHAGE RECEPTOR"/>
    <property type="match status" value="1"/>
</dbReference>
<evidence type="ECO:0000256" key="9">
    <source>
        <dbReference type="ARBA" id="ARBA00023077"/>
    </source>
</evidence>
<dbReference type="InterPro" id="IPR000531">
    <property type="entry name" value="Beta-barrel_TonB"/>
</dbReference>
<dbReference type="AlphaFoldDB" id="A0A1C3NS06"/>
<gene>
    <name evidence="15" type="ORF">XBLMG947_3987</name>
    <name evidence="14" type="ORF">XbrCFBP1976_20280</name>
</gene>
<protein>
    <submittedName>
        <fullName evidence="15">Ferrichrome-iron receptor 3</fullName>
    </submittedName>
    <submittedName>
        <fullName evidence="14">TonB-dependent receptor</fullName>
    </submittedName>
</protein>
<reference evidence="15 16" key="1">
    <citation type="submission" date="2016-06" db="EMBL/GenBank/DDBJ databases">
        <authorList>
            <person name="Kjaerup R.B."/>
            <person name="Dalgaard T.S."/>
            <person name="Juul-Madsen H.R."/>
        </authorList>
    </citation>
    <scope>NUCLEOTIDE SEQUENCE [LARGE SCALE GENOMIC DNA]</scope>
    <source>
        <strain evidence="15">LMG947</strain>
    </source>
</reference>
<dbReference type="STRING" id="56449.XBLMG947_3987"/>
<keyword evidence="9" id="KW-0798">TonB box</keyword>
<proteinExistence type="inferred from homology"/>
<dbReference type="Gene3D" id="2.40.170.20">
    <property type="entry name" value="TonB-dependent receptor, beta-barrel domain"/>
    <property type="match status" value="1"/>
</dbReference>
<evidence type="ECO:0000256" key="6">
    <source>
        <dbReference type="ARBA" id="ARBA00022729"/>
    </source>
</evidence>
<evidence type="ECO:0000256" key="12">
    <source>
        <dbReference type="PROSITE-ProRule" id="PRU01360"/>
    </source>
</evidence>
<dbReference type="EMBL" id="MDCE01000050">
    <property type="protein sequence ID" value="PPV04835.1"/>
    <property type="molecule type" value="Genomic_DNA"/>
</dbReference>
<evidence type="ECO:0000313" key="15">
    <source>
        <dbReference type="EMBL" id="SBV53177.1"/>
    </source>
</evidence>
<dbReference type="InterPro" id="IPR036942">
    <property type="entry name" value="Beta-barrel_TonB_sf"/>
</dbReference>
<keyword evidence="7" id="KW-0408">Iron</keyword>
<comment type="subcellular location">
    <subcellularLocation>
        <location evidence="1 12">Cell outer membrane</location>
        <topology evidence="1 12">Multi-pass membrane protein</topology>
    </subcellularLocation>
</comment>
<comment type="similarity">
    <text evidence="12">Belongs to the TonB-dependent receptor family.</text>
</comment>
<evidence type="ECO:0000256" key="3">
    <source>
        <dbReference type="ARBA" id="ARBA00022452"/>
    </source>
</evidence>
<keyword evidence="6" id="KW-0732">Signal</keyword>
<dbReference type="PROSITE" id="PS52016">
    <property type="entry name" value="TONB_DEPENDENT_REC_3"/>
    <property type="match status" value="1"/>
</dbReference>
<dbReference type="Proteomes" id="UP000239710">
    <property type="component" value="Unassembled WGS sequence"/>
</dbReference>
<evidence type="ECO:0000256" key="1">
    <source>
        <dbReference type="ARBA" id="ARBA00004571"/>
    </source>
</evidence>
<evidence type="ECO:0000256" key="11">
    <source>
        <dbReference type="ARBA" id="ARBA00023237"/>
    </source>
</evidence>
<keyword evidence="11 12" id="KW-0998">Cell outer membrane</keyword>
<evidence type="ECO:0000256" key="8">
    <source>
        <dbReference type="ARBA" id="ARBA00023065"/>
    </source>
</evidence>
<dbReference type="GO" id="GO:0015344">
    <property type="term" value="F:siderophore uptake transmembrane transporter activity"/>
    <property type="evidence" value="ECO:0007669"/>
    <property type="project" value="TreeGrafter"/>
</dbReference>
<sequence length="426" mass="45823">MVSTTRCRGDDGRNNTLAATLLFSHVVSANWTLRLAGQYVTASQRSTQTFPNSTTPTGSLLGYSVHANADENCRQYSGRAELAGDLQIAGMRHQILTGVDDGYLEQGSAGSDVYTMDIDLFDPGYVAALVANGSLDSHQGQGKDDGLYFQDLVALGPQLKAMLGMRMGRFVNNALERGLVAGRGRQTAFSPRVGLTWQPVAGTSLFTDWSRSYSPNVGHSGSSITYDAQIAEQFEVGVKQALVDDRLHANLALFNLDLANLLTTDPANPLRQVLNGRQRSRGAELALAGTILPGWKVIASYAYTDAKVDHDTDLPVGDALSNVPRHSGSVWSTYAFSALPGLKVGAGVYSVGAREVTLPNTFQLSSYTRTDAMVAYERGPWSTQLNLLNVFDRKYDTGGLAGVFNYTLTPSVPATAQLTLSYRCAD</sequence>
<dbReference type="GO" id="GO:0009279">
    <property type="term" value="C:cell outer membrane"/>
    <property type="evidence" value="ECO:0007669"/>
    <property type="project" value="UniProtKB-SubCell"/>
</dbReference>
<keyword evidence="8" id="KW-0406">Ion transport</keyword>
<accession>A0A1C3NS06</accession>
<evidence type="ECO:0000256" key="4">
    <source>
        <dbReference type="ARBA" id="ARBA00022496"/>
    </source>
</evidence>
<evidence type="ECO:0000256" key="5">
    <source>
        <dbReference type="ARBA" id="ARBA00022692"/>
    </source>
</evidence>
<organism evidence="15 16">
    <name type="scientific">Xanthomonas bromi</name>
    <dbReference type="NCBI Taxonomy" id="56449"/>
    <lineage>
        <taxon>Bacteria</taxon>
        <taxon>Pseudomonadati</taxon>
        <taxon>Pseudomonadota</taxon>
        <taxon>Gammaproteobacteria</taxon>
        <taxon>Lysobacterales</taxon>
        <taxon>Lysobacteraceae</taxon>
        <taxon>Xanthomonas</taxon>
    </lineage>
</organism>
<evidence type="ECO:0000259" key="13">
    <source>
        <dbReference type="Pfam" id="PF00593"/>
    </source>
</evidence>
<feature type="domain" description="TonB-dependent receptor-like beta-barrel" evidence="13">
    <location>
        <begin position="10"/>
        <end position="390"/>
    </location>
</feature>
<dbReference type="OrthoDB" id="127311at2"/>
<evidence type="ECO:0000313" key="14">
    <source>
        <dbReference type="EMBL" id="PPV04835.1"/>
    </source>
</evidence>
<keyword evidence="10 12" id="KW-0472">Membrane</keyword>
<evidence type="ECO:0000256" key="10">
    <source>
        <dbReference type="ARBA" id="ARBA00023136"/>
    </source>
</evidence>
<evidence type="ECO:0000256" key="2">
    <source>
        <dbReference type="ARBA" id="ARBA00022448"/>
    </source>
</evidence>
<keyword evidence="4" id="KW-0410">Iron transport</keyword>
<dbReference type="PANTHER" id="PTHR32552">
    <property type="entry name" value="FERRICHROME IRON RECEPTOR-RELATED"/>
    <property type="match status" value="1"/>
</dbReference>
<name>A0A1C3NS06_9XANT</name>
<dbReference type="InterPro" id="IPR039426">
    <property type="entry name" value="TonB-dep_rcpt-like"/>
</dbReference>
<dbReference type="Proteomes" id="UP000092503">
    <property type="component" value="Unassembled WGS sequence"/>
</dbReference>
<evidence type="ECO:0000313" key="17">
    <source>
        <dbReference type="Proteomes" id="UP000239710"/>
    </source>
</evidence>
<keyword evidence="15" id="KW-0675">Receptor</keyword>
<evidence type="ECO:0000313" key="16">
    <source>
        <dbReference type="Proteomes" id="UP000092503"/>
    </source>
</evidence>
<keyword evidence="17" id="KW-1185">Reference proteome</keyword>
<dbReference type="EMBL" id="FLTX01000084">
    <property type="protein sequence ID" value="SBV53177.1"/>
    <property type="molecule type" value="Genomic_DNA"/>
</dbReference>
<reference evidence="14 17" key="2">
    <citation type="submission" date="2016-08" db="EMBL/GenBank/DDBJ databases">
        <title>Evolution of the type three secretion system and type three effector repertoires in Xanthomonas.</title>
        <authorList>
            <person name="Merda D."/>
            <person name="Briand M."/>
            <person name="Bosis E."/>
            <person name="Rousseau C."/>
            <person name="Portier P."/>
            <person name="Jacques M.-A."/>
            <person name="Fischer-Le Saux M."/>
        </authorList>
    </citation>
    <scope>NUCLEOTIDE SEQUENCE [LARGE SCALE GENOMIC DNA]</scope>
    <source>
        <strain evidence="14 17">CFBP1976</strain>
    </source>
</reference>
<dbReference type="SUPFAM" id="SSF56935">
    <property type="entry name" value="Porins"/>
    <property type="match status" value="1"/>
</dbReference>
<dbReference type="Pfam" id="PF00593">
    <property type="entry name" value="TonB_dep_Rec_b-barrel"/>
    <property type="match status" value="1"/>
</dbReference>
<keyword evidence="2 12" id="KW-0813">Transport</keyword>
<dbReference type="RefSeq" id="WP_065470279.1">
    <property type="nucleotide sequence ID" value="NZ_FLTX01000084.1"/>
</dbReference>